<dbReference type="InterPro" id="IPR035952">
    <property type="entry name" value="Rhomboid-like_sf"/>
</dbReference>
<evidence type="ECO:0000256" key="1">
    <source>
        <dbReference type="ARBA" id="ARBA00000156"/>
    </source>
</evidence>
<dbReference type="AlphaFoldDB" id="A0A3R7DQD9"/>
<dbReference type="InterPro" id="IPR002610">
    <property type="entry name" value="Peptidase_S54_rhomboid-like"/>
</dbReference>
<keyword evidence="6 12" id="KW-0812">Transmembrane</keyword>
<feature type="compositionally biased region" description="Basic and acidic residues" evidence="11">
    <location>
        <begin position="290"/>
        <end position="300"/>
    </location>
</feature>
<dbReference type="SUPFAM" id="SSF53474">
    <property type="entry name" value="alpha/beta-Hydrolases"/>
    <property type="match status" value="1"/>
</dbReference>
<evidence type="ECO:0000259" key="13">
    <source>
        <dbReference type="Pfam" id="PF02230"/>
    </source>
</evidence>
<dbReference type="Gene3D" id="3.40.50.1820">
    <property type="entry name" value="alpha/beta hydrolase"/>
    <property type="match status" value="1"/>
</dbReference>
<dbReference type="EMBL" id="QUTB01002530">
    <property type="protein sequence ID" value="RHY72339.1"/>
    <property type="molecule type" value="Genomic_DNA"/>
</dbReference>
<evidence type="ECO:0000256" key="4">
    <source>
        <dbReference type="ARBA" id="ARBA00013039"/>
    </source>
</evidence>
<protein>
    <recommendedName>
        <fullName evidence="4">rhomboid protease</fullName>
        <ecNumber evidence="4">3.4.21.105</ecNumber>
    </recommendedName>
</protein>
<evidence type="ECO:0000256" key="5">
    <source>
        <dbReference type="ARBA" id="ARBA00022670"/>
    </source>
</evidence>
<gene>
    <name evidence="14" type="ORF">DYB34_002537</name>
</gene>
<feature type="domain" description="Phospholipase/carboxylesterase/thioesterase" evidence="13">
    <location>
        <begin position="165"/>
        <end position="262"/>
    </location>
</feature>
<organism evidence="14 15">
    <name type="scientific">Aphanomyces astaci</name>
    <name type="common">Crayfish plague agent</name>
    <dbReference type="NCBI Taxonomy" id="112090"/>
    <lineage>
        <taxon>Eukaryota</taxon>
        <taxon>Sar</taxon>
        <taxon>Stramenopiles</taxon>
        <taxon>Oomycota</taxon>
        <taxon>Saprolegniomycetes</taxon>
        <taxon>Saprolegniales</taxon>
        <taxon>Verrucalvaceae</taxon>
        <taxon>Aphanomyces</taxon>
    </lineage>
</organism>
<evidence type="ECO:0000256" key="2">
    <source>
        <dbReference type="ARBA" id="ARBA00004141"/>
    </source>
</evidence>
<feature type="region of interest" description="Disordered" evidence="11">
    <location>
        <begin position="277"/>
        <end position="302"/>
    </location>
</feature>
<keyword evidence="8" id="KW-0720">Serine protease</keyword>
<dbReference type="PANTHER" id="PTHR22936:SF69">
    <property type="entry name" value="RHOMBOID-LIKE PROTEIN"/>
    <property type="match status" value="1"/>
</dbReference>
<feature type="transmembrane region" description="Helical" evidence="12">
    <location>
        <begin position="420"/>
        <end position="441"/>
    </location>
</feature>
<evidence type="ECO:0000256" key="11">
    <source>
        <dbReference type="SAM" id="MobiDB-lite"/>
    </source>
</evidence>
<evidence type="ECO:0000256" key="10">
    <source>
        <dbReference type="ARBA" id="ARBA00023136"/>
    </source>
</evidence>
<proteinExistence type="inferred from homology"/>
<dbReference type="GO" id="GO:0006508">
    <property type="term" value="P:proteolysis"/>
    <property type="evidence" value="ECO:0007669"/>
    <property type="project" value="UniProtKB-KW"/>
</dbReference>
<evidence type="ECO:0000256" key="6">
    <source>
        <dbReference type="ARBA" id="ARBA00022692"/>
    </source>
</evidence>
<evidence type="ECO:0000256" key="9">
    <source>
        <dbReference type="ARBA" id="ARBA00022989"/>
    </source>
</evidence>
<evidence type="ECO:0000313" key="15">
    <source>
        <dbReference type="Proteomes" id="UP000283543"/>
    </source>
</evidence>
<reference evidence="14 15" key="1">
    <citation type="submission" date="2018-08" db="EMBL/GenBank/DDBJ databases">
        <title>Aphanomyces genome sequencing and annotation.</title>
        <authorList>
            <person name="Minardi D."/>
            <person name="Oidtmann B."/>
            <person name="Van Der Giezen M."/>
            <person name="Studholme D.J."/>
        </authorList>
    </citation>
    <scope>NUCLEOTIDE SEQUENCE [LARGE SCALE GENOMIC DNA]</scope>
    <source>
        <strain evidence="14 15">Si</strain>
    </source>
</reference>
<comment type="subcellular location">
    <subcellularLocation>
        <location evidence="2">Membrane</location>
        <topology evidence="2">Multi-pass membrane protein</topology>
    </subcellularLocation>
</comment>
<dbReference type="Proteomes" id="UP000283543">
    <property type="component" value="Unassembled WGS sequence"/>
</dbReference>
<name>A0A3R7DQD9_APHAT</name>
<feature type="transmembrane region" description="Helical" evidence="12">
    <location>
        <begin position="335"/>
        <end position="354"/>
    </location>
</feature>
<dbReference type="VEuPathDB" id="FungiDB:H257_13363"/>
<accession>A0A3R7DQD9</accession>
<dbReference type="GO" id="GO:0008236">
    <property type="term" value="F:serine-type peptidase activity"/>
    <property type="evidence" value="ECO:0007669"/>
    <property type="project" value="UniProtKB-KW"/>
</dbReference>
<evidence type="ECO:0000256" key="3">
    <source>
        <dbReference type="ARBA" id="ARBA00009045"/>
    </source>
</evidence>
<dbReference type="Pfam" id="PF02230">
    <property type="entry name" value="Abhydrolase_2"/>
    <property type="match status" value="2"/>
</dbReference>
<dbReference type="EC" id="3.4.21.105" evidence="4"/>
<evidence type="ECO:0000256" key="8">
    <source>
        <dbReference type="ARBA" id="ARBA00022825"/>
    </source>
</evidence>
<keyword evidence="9 12" id="KW-1133">Transmembrane helix</keyword>
<dbReference type="GO" id="GO:0016020">
    <property type="term" value="C:membrane"/>
    <property type="evidence" value="ECO:0007669"/>
    <property type="project" value="UniProtKB-SubCell"/>
</dbReference>
<sequence>MARRLAVGDEVELLRVRGKVLKVLPESGVALLHIHATSTTIWAFLHELAPVSASTSWTPTSFPSMLQHWQVHSCPTSNENLLLFLHGLGDTHESLFTLGQAMQLPQTAFASFRAPHALPFDLGYAWFDHALDAQGDVLPHHVPDPRRLQRYYQYHQIPFTSRRCGSLDQVVAAWLDALHTLQTDYNWPLHRVFLMGFGHGGTVALHVVAACSHRLGGVVSVSGALLSTATVSPSSTPGLVLHSSNDPLIRTDMFTATTSVMSGVKAKSVPYHPVALDSGEHQQQPAGSHYEPKDTPREEATDVETGAFDASGSNASSPPVLTTLSKPKPTVWPHFKFILTMIALNITIFVVEIGENGWKFEEMKVNPLVGPSGDLLLRMGAQRSDLIFQGEWWRLFTAMFLHGGLYDLSLYRWIMSLFYVFRTNLIGVAIVNLGIGLLPFVNNFAHLSGFLSNATKACPWCKYLDCVPAPWWNCDAPVQGECFGQQFTNGTLVITCPGGRNVTAPTGSAFSAAVCVSVCS</sequence>
<dbReference type="PANTHER" id="PTHR22936">
    <property type="entry name" value="RHOMBOID-RELATED"/>
    <property type="match status" value="1"/>
</dbReference>
<dbReference type="InterPro" id="IPR003140">
    <property type="entry name" value="PLipase/COase/thioEstase"/>
</dbReference>
<evidence type="ECO:0000256" key="12">
    <source>
        <dbReference type="SAM" id="Phobius"/>
    </source>
</evidence>
<keyword evidence="5" id="KW-0645">Protease</keyword>
<keyword evidence="10 12" id="KW-0472">Membrane</keyword>
<dbReference type="SUPFAM" id="SSF144091">
    <property type="entry name" value="Rhomboid-like"/>
    <property type="match status" value="1"/>
</dbReference>
<evidence type="ECO:0000256" key="7">
    <source>
        <dbReference type="ARBA" id="ARBA00022801"/>
    </source>
</evidence>
<comment type="catalytic activity">
    <reaction evidence="1">
        <text>Cleaves type-1 transmembrane domains using a catalytic dyad composed of serine and histidine that are contributed by different transmembrane domains.</text>
        <dbReference type="EC" id="3.4.21.105"/>
    </reaction>
</comment>
<comment type="similarity">
    <text evidence="3">Belongs to the peptidase S54 family.</text>
</comment>
<dbReference type="InterPro" id="IPR029058">
    <property type="entry name" value="AB_hydrolase_fold"/>
</dbReference>
<dbReference type="VEuPathDB" id="FungiDB:H257_13354"/>
<dbReference type="Gene3D" id="1.20.1540.10">
    <property type="entry name" value="Rhomboid-like"/>
    <property type="match status" value="1"/>
</dbReference>
<feature type="domain" description="Phospholipase/carboxylesterase/thioesterase" evidence="13">
    <location>
        <begin position="70"/>
        <end position="128"/>
    </location>
</feature>
<keyword evidence="7" id="KW-0378">Hydrolase</keyword>
<evidence type="ECO:0000313" key="14">
    <source>
        <dbReference type="EMBL" id="RHY72339.1"/>
    </source>
</evidence>
<comment type="caution">
    <text evidence="14">The sequence shown here is derived from an EMBL/GenBank/DDBJ whole genome shotgun (WGS) entry which is preliminary data.</text>
</comment>